<comment type="caution">
    <text evidence="1">The sequence shown here is derived from an EMBL/GenBank/DDBJ whole genome shotgun (WGS) entry which is preliminary data.</text>
</comment>
<gene>
    <name evidence="1" type="ORF">ABID24_003156</name>
</gene>
<sequence length="62" mass="7468">MFYKDKKIGQDGVLERTLYIPEYDTAGYLCQYKAEQYIGDKLRHGKVENWKFNLLENRIYTV</sequence>
<reference evidence="1 2" key="1">
    <citation type="submission" date="2024-06" db="EMBL/GenBank/DDBJ databases">
        <title>Genomic Encyclopedia of Type Strains, Phase IV (KMG-IV): sequencing the most valuable type-strain genomes for metagenomic binning, comparative biology and taxonomic classification.</title>
        <authorList>
            <person name="Goeker M."/>
        </authorList>
    </citation>
    <scope>NUCLEOTIDE SEQUENCE [LARGE SCALE GENOMIC DNA]</scope>
    <source>
        <strain evidence="1 2">DSM 29492</strain>
    </source>
</reference>
<organism evidence="1 2">
    <name type="scientific">Blautia caecimuris</name>
    <dbReference type="NCBI Taxonomy" id="1796615"/>
    <lineage>
        <taxon>Bacteria</taxon>
        <taxon>Bacillati</taxon>
        <taxon>Bacillota</taxon>
        <taxon>Clostridia</taxon>
        <taxon>Lachnospirales</taxon>
        <taxon>Lachnospiraceae</taxon>
        <taxon>Blautia</taxon>
    </lineage>
</organism>
<evidence type="ECO:0000313" key="1">
    <source>
        <dbReference type="EMBL" id="MET3751894.1"/>
    </source>
</evidence>
<keyword evidence="2" id="KW-1185">Reference proteome</keyword>
<dbReference type="Proteomes" id="UP001549106">
    <property type="component" value="Unassembled WGS sequence"/>
</dbReference>
<name>A0ABV2M720_9FIRM</name>
<dbReference type="EMBL" id="JBEPMJ010000031">
    <property type="protein sequence ID" value="MET3751894.1"/>
    <property type="molecule type" value="Genomic_DNA"/>
</dbReference>
<proteinExistence type="predicted"/>
<evidence type="ECO:0000313" key="2">
    <source>
        <dbReference type="Proteomes" id="UP001549106"/>
    </source>
</evidence>
<accession>A0ABV2M720</accession>
<protein>
    <submittedName>
        <fullName evidence="1">Uncharacterized protein</fullName>
    </submittedName>
</protein>